<dbReference type="Proteomes" id="UP000199690">
    <property type="component" value="Unassembled WGS sequence"/>
</dbReference>
<evidence type="ECO:0000256" key="2">
    <source>
        <dbReference type="ARBA" id="ARBA00022448"/>
    </source>
</evidence>
<keyword evidence="2" id="KW-0813">Transport</keyword>
<evidence type="ECO:0000313" key="8">
    <source>
        <dbReference type="Proteomes" id="UP000236729"/>
    </source>
</evidence>
<dbReference type="SUPFAM" id="SSF53850">
    <property type="entry name" value="Periplasmic binding protein-like II"/>
    <property type="match status" value="1"/>
</dbReference>
<proteinExistence type="inferred from homology"/>
<dbReference type="RefSeq" id="WP_093357882.1">
    <property type="nucleotide sequence ID" value="NZ_FNVB01000007.1"/>
</dbReference>
<reference evidence="5" key="1">
    <citation type="submission" date="2016-10" db="EMBL/GenBank/DDBJ databases">
        <authorList>
            <person name="de Groot N.N."/>
        </authorList>
    </citation>
    <scope>NUCLEOTIDE SEQUENCE [LARGE SCALE GENOMIC DNA]</scope>
    <source>
        <strain evidence="5">ATCC 20501</strain>
    </source>
</reference>
<protein>
    <submittedName>
        <fullName evidence="5">Carbohydrate ABC transporter substrate-binding protein, CUT1 family</fullName>
    </submittedName>
</protein>
<dbReference type="GO" id="GO:0015768">
    <property type="term" value="P:maltose transport"/>
    <property type="evidence" value="ECO:0007669"/>
    <property type="project" value="TreeGrafter"/>
</dbReference>
<dbReference type="GO" id="GO:1901982">
    <property type="term" value="F:maltose binding"/>
    <property type="evidence" value="ECO:0007669"/>
    <property type="project" value="TreeGrafter"/>
</dbReference>
<gene>
    <name evidence="5" type="ORF">SAMN02982929_04637</name>
    <name evidence="6" type="ORF">SAMN05216506_11747</name>
</gene>
<organism evidence="5 8">
    <name type="scientific">Saccharopolyspora kobensis</name>
    <dbReference type="NCBI Taxonomy" id="146035"/>
    <lineage>
        <taxon>Bacteria</taxon>
        <taxon>Bacillati</taxon>
        <taxon>Actinomycetota</taxon>
        <taxon>Actinomycetes</taxon>
        <taxon>Pseudonocardiales</taxon>
        <taxon>Pseudonocardiaceae</taxon>
        <taxon>Saccharopolyspora</taxon>
    </lineage>
</organism>
<accession>A0A1H6DPV1</accession>
<evidence type="ECO:0000256" key="4">
    <source>
        <dbReference type="SAM" id="SignalP"/>
    </source>
</evidence>
<feature type="chain" id="PRO_5030028634" evidence="4">
    <location>
        <begin position="19"/>
        <end position="409"/>
    </location>
</feature>
<keyword evidence="3 4" id="KW-0732">Signal</keyword>
<dbReference type="AlphaFoldDB" id="A0A1H6DPV1"/>
<sequence>MRPKVMVGAALGLVGVLAAGCGGGGGNPGEVVFWDTSGSAESGVFREIAADCARTGGYQVRVETVAFDQALNNYKTAAQGGQGPDVLRSDVGWVAQLAKAGLIQDLSDTPLAADTADFLPAPLESTKHEGKTYAVPQVTDALALFYNKAQLARAGVQPPKSWDELRSIAPALGGDRALFINNDEYYALPFLYAHGGDLVDTESRTITVNSAESVRGVQTAKDLIDAKAARTALDQPNSYTTMKAAFTSGEVAMVVDGPWAVAEYTQSEQFADPANLGIAPLPGAGTSPVGGHDYVIRQGSDATEAAVKFLQCMSSTENQAKIAAELGLLPTRQSAYDDPAVAQNPVVSAFRPLAADTHERPWIPENAELLEPLQTAYAEILAGKKETGAALDEVARTYQTSVVPGYAQR</sequence>
<dbReference type="InterPro" id="IPR006059">
    <property type="entry name" value="SBP"/>
</dbReference>
<comment type="similarity">
    <text evidence="1">Belongs to the bacterial solute-binding protein 1 family.</text>
</comment>
<dbReference type="SMR" id="A0A1H6DPV1"/>
<keyword evidence="7" id="KW-1185">Reference proteome</keyword>
<dbReference type="Pfam" id="PF13416">
    <property type="entry name" value="SBP_bac_8"/>
    <property type="match status" value="1"/>
</dbReference>
<evidence type="ECO:0000313" key="5">
    <source>
        <dbReference type="EMBL" id="SEG86585.1"/>
    </source>
</evidence>
<dbReference type="GO" id="GO:0042956">
    <property type="term" value="P:maltodextrin transmembrane transport"/>
    <property type="evidence" value="ECO:0007669"/>
    <property type="project" value="TreeGrafter"/>
</dbReference>
<evidence type="ECO:0000256" key="3">
    <source>
        <dbReference type="ARBA" id="ARBA00022729"/>
    </source>
</evidence>
<dbReference type="PANTHER" id="PTHR30061:SF50">
    <property type="entry name" value="MALTOSE_MALTODEXTRIN-BINDING PERIPLASMIC PROTEIN"/>
    <property type="match status" value="1"/>
</dbReference>
<accession>A0A1I2F4X9</accession>
<evidence type="ECO:0000313" key="7">
    <source>
        <dbReference type="Proteomes" id="UP000199690"/>
    </source>
</evidence>
<name>A0A1H6DPV1_9PSEU</name>
<dbReference type="EMBL" id="FNVB01000007">
    <property type="protein sequence ID" value="SEG86585.1"/>
    <property type="molecule type" value="Genomic_DNA"/>
</dbReference>
<dbReference type="Gene3D" id="3.40.190.10">
    <property type="entry name" value="Periplasmic binding protein-like II"/>
    <property type="match status" value="2"/>
</dbReference>
<evidence type="ECO:0000256" key="1">
    <source>
        <dbReference type="ARBA" id="ARBA00008520"/>
    </source>
</evidence>
<dbReference type="PROSITE" id="PS51257">
    <property type="entry name" value="PROKAR_LIPOPROTEIN"/>
    <property type="match status" value="1"/>
</dbReference>
<reference evidence="7 8" key="2">
    <citation type="submission" date="2016-10" db="EMBL/GenBank/DDBJ databases">
        <authorList>
            <person name="Varghese N."/>
            <person name="Submissions S."/>
        </authorList>
    </citation>
    <scope>NUCLEOTIDE SEQUENCE [LARGE SCALE GENOMIC DNA]</scope>
    <source>
        <strain evidence="8">ATCC 20501</strain>
        <strain evidence="6 7">CGMCC 4.3529</strain>
    </source>
</reference>
<feature type="signal peptide" evidence="4">
    <location>
        <begin position="1"/>
        <end position="18"/>
    </location>
</feature>
<dbReference type="PANTHER" id="PTHR30061">
    <property type="entry name" value="MALTOSE-BINDING PERIPLASMIC PROTEIN"/>
    <property type="match status" value="1"/>
</dbReference>
<dbReference type="GO" id="GO:0055052">
    <property type="term" value="C:ATP-binding cassette (ABC) transporter complex, substrate-binding subunit-containing"/>
    <property type="evidence" value="ECO:0007669"/>
    <property type="project" value="TreeGrafter"/>
</dbReference>
<dbReference type="EMBL" id="FOME01000017">
    <property type="protein sequence ID" value="SFE99580.1"/>
    <property type="molecule type" value="Genomic_DNA"/>
</dbReference>
<evidence type="ECO:0000313" key="6">
    <source>
        <dbReference type="EMBL" id="SFE99580.1"/>
    </source>
</evidence>
<dbReference type="Proteomes" id="UP000236729">
    <property type="component" value="Unassembled WGS sequence"/>
</dbReference>